<accession>A0ABT9BF39</accession>
<keyword evidence="1" id="KW-0677">Repeat</keyword>
<evidence type="ECO:0000259" key="2">
    <source>
        <dbReference type="PROSITE" id="PS50853"/>
    </source>
</evidence>
<dbReference type="InterPro" id="IPR050991">
    <property type="entry name" value="ECM_Regulatory_Proteins"/>
</dbReference>
<dbReference type="PANTHER" id="PTHR46708:SF2">
    <property type="entry name" value="FIBRONECTIN TYPE-III DOMAIN-CONTAINING PROTEIN"/>
    <property type="match status" value="1"/>
</dbReference>
<proteinExistence type="predicted"/>
<dbReference type="InterPro" id="IPR036116">
    <property type="entry name" value="FN3_sf"/>
</dbReference>
<evidence type="ECO:0000313" key="4">
    <source>
        <dbReference type="Proteomes" id="UP001176429"/>
    </source>
</evidence>
<dbReference type="RefSeq" id="WP_305008281.1">
    <property type="nucleotide sequence ID" value="NZ_JAUQSY010000015.1"/>
</dbReference>
<dbReference type="Pfam" id="PF00041">
    <property type="entry name" value="fn3"/>
    <property type="match status" value="2"/>
</dbReference>
<dbReference type="InterPro" id="IPR003961">
    <property type="entry name" value="FN3_dom"/>
</dbReference>
<evidence type="ECO:0000256" key="1">
    <source>
        <dbReference type="ARBA" id="ARBA00022737"/>
    </source>
</evidence>
<dbReference type="PROSITE" id="PS50853">
    <property type="entry name" value="FN3"/>
    <property type="match status" value="3"/>
</dbReference>
<gene>
    <name evidence="3" type="ORF">Q5H93_19245</name>
</gene>
<feature type="domain" description="Fibronectin type-III" evidence="2">
    <location>
        <begin position="737"/>
        <end position="828"/>
    </location>
</feature>
<name>A0ABT9BF39_9BACT</name>
<dbReference type="Pfam" id="PF18962">
    <property type="entry name" value="Por_Secre_tail"/>
    <property type="match status" value="1"/>
</dbReference>
<dbReference type="InterPro" id="IPR013783">
    <property type="entry name" value="Ig-like_fold"/>
</dbReference>
<dbReference type="SMART" id="SM00060">
    <property type="entry name" value="FN3"/>
    <property type="match status" value="4"/>
</dbReference>
<evidence type="ECO:0000313" key="3">
    <source>
        <dbReference type="EMBL" id="MDO7876890.1"/>
    </source>
</evidence>
<keyword evidence="4" id="KW-1185">Reference proteome</keyword>
<dbReference type="SUPFAM" id="SSF49265">
    <property type="entry name" value="Fibronectin type III"/>
    <property type="match status" value="3"/>
</dbReference>
<sequence>MKQLLPKLLRRGWHLSWVLLLLLAHAGRAQVARYTFSQRTGTYAPLGAGSTLVALSSLPNSTGGKAFRLADGTIPFPFVFNARTYTGCYMHNSGYLTFGPVPPLQYQVGGTYPPWWYDPISEPTAYDGAVAPMATNLGGGASFTGPWAELRYQTLGTAPNRTFVLQWKDMYNADGAGMSNFQVWLHETTNVIDFVYGSCQSPNNSSAQVGLRGSSNTDFVNRTGFWNTTTAGTSRLAEVLLQSNSAPANGLVFTYSPPTPEPCPRPFSLQADSISNSSARLSWRVAGGQGPFTLRYGPAGFNPAVPTAGTTVSVPAGDTTFTVRGLLAFSEYDYYLTQNCGGAAGNSVISDPKGTFRTLLVNDDPVGAVAIPLSATCTPTAGTTLGATNTTPNGWAPQTGITSCNNVPLTNDVWYTFTTAATGPGSQTVRLLATGGGARKLMLFSAANGAAGPLTTLACVSSFSGGSLVPLNYGGLTPGTTYYVRVAGSTAAAPFTICATYPSGCGDPLNVAVGSLTATSASLSFTASTGSPGSYLVTLTPAGGPTTTIAPAPTASPVPLTNLIPGTTYTLTLQASCGAAGQSAVITRTFTTRVPNDEPAGAITLPLTATCQPTAGTSNGATASAAALTSVCVSNSTLPDVWYQFTTAATGPGSTAARLTLNGAGGFVVVVASSAGGAAGPFTFVSCSPNTRTSPHLDLAGLLASTTYYVRVRQEFSSTDPLFTICVSHPPLITCDQPVSLSVANLTTTTASLSWRVPGLSGTPASYEVSYYAPGVPLQVWTPAPTASPVTLTGLRPATNYTVRIRSNCGASGYSLPDSLRFRTAGPPPNDLCAGALPLPCGQSLTGTLTAATTTGEPATACAGGQLGGAGVWYVVQGTNQLVTVRSCHTLTGPQYMSIQLAAFTGSCGALSCLAVSAVDAACTGQAYEAVTFAAQQGQTYYVLVNSRSGFLPDFVLTTSCGPLTTAPPSLAAQVQLYPNPAHATATLELPAALRGPGTSCGLRNSLGQVVQQPALGTAARTELDLRGLAAGVYSLQVRTAAGTVTKRLVIE</sequence>
<feature type="domain" description="Fibronectin type-III" evidence="2">
    <location>
        <begin position="265"/>
        <end position="361"/>
    </location>
</feature>
<protein>
    <submittedName>
        <fullName evidence="3">Fibronectin type III domain-containing protein</fullName>
    </submittedName>
</protein>
<feature type="domain" description="Fibronectin type-III" evidence="2">
    <location>
        <begin position="507"/>
        <end position="595"/>
    </location>
</feature>
<dbReference type="EMBL" id="JAUQSY010000015">
    <property type="protein sequence ID" value="MDO7876890.1"/>
    <property type="molecule type" value="Genomic_DNA"/>
</dbReference>
<dbReference type="CDD" id="cd00063">
    <property type="entry name" value="FN3"/>
    <property type="match status" value="2"/>
</dbReference>
<organism evidence="3 4">
    <name type="scientific">Hymenobacter aranciens</name>
    <dbReference type="NCBI Taxonomy" id="3063996"/>
    <lineage>
        <taxon>Bacteria</taxon>
        <taxon>Pseudomonadati</taxon>
        <taxon>Bacteroidota</taxon>
        <taxon>Cytophagia</taxon>
        <taxon>Cytophagales</taxon>
        <taxon>Hymenobacteraceae</taxon>
        <taxon>Hymenobacter</taxon>
    </lineage>
</organism>
<comment type="caution">
    <text evidence="3">The sequence shown here is derived from an EMBL/GenBank/DDBJ whole genome shotgun (WGS) entry which is preliminary data.</text>
</comment>
<dbReference type="NCBIfam" id="TIGR04183">
    <property type="entry name" value="Por_Secre_tail"/>
    <property type="match status" value="1"/>
</dbReference>
<dbReference type="InterPro" id="IPR026444">
    <property type="entry name" value="Secre_tail"/>
</dbReference>
<dbReference type="Gene3D" id="2.60.40.10">
    <property type="entry name" value="Immunoglobulins"/>
    <property type="match status" value="3"/>
</dbReference>
<dbReference type="Proteomes" id="UP001176429">
    <property type="component" value="Unassembled WGS sequence"/>
</dbReference>
<dbReference type="PANTHER" id="PTHR46708">
    <property type="entry name" value="TENASCIN"/>
    <property type="match status" value="1"/>
</dbReference>
<reference evidence="3" key="1">
    <citation type="submission" date="2023-07" db="EMBL/GenBank/DDBJ databases">
        <authorList>
            <person name="Kim M.K."/>
        </authorList>
    </citation>
    <scope>NUCLEOTIDE SEQUENCE</scope>
    <source>
        <strain evidence="3">ASUV-10-1</strain>
    </source>
</reference>